<evidence type="ECO:0000313" key="3">
    <source>
        <dbReference type="Proteomes" id="UP000604046"/>
    </source>
</evidence>
<dbReference type="Gene3D" id="3.90.190.10">
    <property type="entry name" value="Protein tyrosine phosphatase superfamily"/>
    <property type="match status" value="1"/>
</dbReference>
<gene>
    <name evidence="2" type="ORF">SNAT2548_LOCUS18690</name>
</gene>
<evidence type="ECO:0000313" key="2">
    <source>
        <dbReference type="EMBL" id="CAE7353461.1"/>
    </source>
</evidence>
<dbReference type="AlphaFoldDB" id="A0A812PJ83"/>
<evidence type="ECO:0000259" key="1">
    <source>
        <dbReference type="PROSITE" id="PS50056"/>
    </source>
</evidence>
<comment type="caution">
    <text evidence="2">The sequence shown here is derived from an EMBL/GenBank/DDBJ whole genome shotgun (WGS) entry which is preliminary data.</text>
</comment>
<dbReference type="PROSITE" id="PS00383">
    <property type="entry name" value="TYR_PHOSPHATASE_1"/>
    <property type="match status" value="1"/>
</dbReference>
<dbReference type="InterPro" id="IPR029021">
    <property type="entry name" value="Prot-tyrosine_phosphatase-like"/>
</dbReference>
<dbReference type="EMBL" id="CAJNDS010002153">
    <property type="protein sequence ID" value="CAE7353461.1"/>
    <property type="molecule type" value="Genomic_DNA"/>
</dbReference>
<keyword evidence="3" id="KW-1185">Reference proteome</keyword>
<organism evidence="2 3">
    <name type="scientific">Symbiodinium natans</name>
    <dbReference type="NCBI Taxonomy" id="878477"/>
    <lineage>
        <taxon>Eukaryota</taxon>
        <taxon>Sar</taxon>
        <taxon>Alveolata</taxon>
        <taxon>Dinophyceae</taxon>
        <taxon>Suessiales</taxon>
        <taxon>Symbiodiniaceae</taxon>
        <taxon>Symbiodinium</taxon>
    </lineage>
</organism>
<sequence>MSLGLSPNECGVSELWRWAEPAGFAALVLGGASNAAAAVTSGALLGARVSHVISVGSYRNFKALTTMQMENGHVDIQLQYFQMSDWLRPDERLDLRHDLAEPLQALQAAVQPAEAVGDRVVLLHCDQGHNRSPTLALAFFVCNGHTLREAYCRLLRARMDVDPLPRARDVLVYLLPSLATLTGGSGGNSVVNTRLLVMMLEVEIKCISKTERCDGDRADRSRTGPAWPQQCGLGGAAAIPQQTFRPCWASSGSFLDIVNCWSAGHLLEPPVCLPHHVLARVICQSSRQVAGRRRRHQPSASLQC</sequence>
<dbReference type="InterPro" id="IPR016130">
    <property type="entry name" value="Tyr_Pase_AS"/>
</dbReference>
<dbReference type="Proteomes" id="UP000604046">
    <property type="component" value="Unassembled WGS sequence"/>
</dbReference>
<dbReference type="InterPro" id="IPR000387">
    <property type="entry name" value="Tyr_Pase_dom"/>
</dbReference>
<dbReference type="PROSITE" id="PS50056">
    <property type="entry name" value="TYR_PHOSPHATASE_2"/>
    <property type="match status" value="1"/>
</dbReference>
<dbReference type="SUPFAM" id="SSF52799">
    <property type="entry name" value="(Phosphotyrosine protein) phosphatases II"/>
    <property type="match status" value="1"/>
</dbReference>
<name>A0A812PJ83_9DINO</name>
<protein>
    <recommendedName>
        <fullName evidence="1">Tyrosine specific protein phosphatases domain-containing protein</fullName>
    </recommendedName>
</protein>
<accession>A0A812PJ83</accession>
<feature type="domain" description="Tyrosine specific protein phosphatases" evidence="1">
    <location>
        <begin position="97"/>
        <end position="158"/>
    </location>
</feature>
<reference evidence="2" key="1">
    <citation type="submission" date="2021-02" db="EMBL/GenBank/DDBJ databases">
        <authorList>
            <person name="Dougan E. K."/>
            <person name="Rhodes N."/>
            <person name="Thang M."/>
            <person name="Chan C."/>
        </authorList>
    </citation>
    <scope>NUCLEOTIDE SEQUENCE</scope>
</reference>
<proteinExistence type="predicted"/>